<keyword evidence="3" id="KW-1185">Reference proteome</keyword>
<comment type="caution">
    <text evidence="2">The sequence shown here is derived from an EMBL/GenBank/DDBJ whole genome shotgun (WGS) entry which is preliminary data.</text>
</comment>
<name>A0ABD3EEL3_9LAMI</name>
<feature type="transmembrane region" description="Helical" evidence="1">
    <location>
        <begin position="94"/>
        <end position="115"/>
    </location>
</feature>
<keyword evidence="1" id="KW-0812">Transmembrane</keyword>
<sequence length="160" mass="18271">MYRSRRVDESNQGLKDHRLIMDSSVVDRNIYNLSQLPLLHQRLNSNLRYFSQGMEIHTSNNKTRAGFYGALAEMWKESEICVYPLSDPKSQLCLYSVLITVSLVCGVYFIGGAWLGKDLIRTFSRCSSKPPEINHAVAQDFHDQEEAGEEAEAEQADFVY</sequence>
<evidence type="ECO:0000313" key="3">
    <source>
        <dbReference type="Proteomes" id="UP001632038"/>
    </source>
</evidence>
<evidence type="ECO:0000256" key="1">
    <source>
        <dbReference type="SAM" id="Phobius"/>
    </source>
</evidence>
<evidence type="ECO:0000313" key="2">
    <source>
        <dbReference type="EMBL" id="KAL3652858.1"/>
    </source>
</evidence>
<protein>
    <submittedName>
        <fullName evidence="2">Uncharacterized protein</fullName>
    </submittedName>
</protein>
<reference evidence="3" key="1">
    <citation type="journal article" date="2024" name="IScience">
        <title>Strigolactones Initiate the Formation of Haustorium-like Structures in Castilleja.</title>
        <authorList>
            <person name="Buerger M."/>
            <person name="Peterson D."/>
            <person name="Chory J."/>
        </authorList>
    </citation>
    <scope>NUCLEOTIDE SEQUENCE [LARGE SCALE GENOMIC DNA]</scope>
</reference>
<dbReference type="AlphaFoldDB" id="A0ABD3EEL3"/>
<gene>
    <name evidence="2" type="ORF">CASFOL_002539</name>
</gene>
<keyword evidence="1" id="KW-0472">Membrane</keyword>
<proteinExistence type="predicted"/>
<dbReference type="Proteomes" id="UP001632038">
    <property type="component" value="Unassembled WGS sequence"/>
</dbReference>
<accession>A0ABD3EEL3</accession>
<keyword evidence="1" id="KW-1133">Transmembrane helix</keyword>
<dbReference type="EMBL" id="JAVIJP010000005">
    <property type="protein sequence ID" value="KAL3652858.1"/>
    <property type="molecule type" value="Genomic_DNA"/>
</dbReference>
<organism evidence="2 3">
    <name type="scientific">Castilleja foliolosa</name>
    <dbReference type="NCBI Taxonomy" id="1961234"/>
    <lineage>
        <taxon>Eukaryota</taxon>
        <taxon>Viridiplantae</taxon>
        <taxon>Streptophyta</taxon>
        <taxon>Embryophyta</taxon>
        <taxon>Tracheophyta</taxon>
        <taxon>Spermatophyta</taxon>
        <taxon>Magnoliopsida</taxon>
        <taxon>eudicotyledons</taxon>
        <taxon>Gunneridae</taxon>
        <taxon>Pentapetalae</taxon>
        <taxon>asterids</taxon>
        <taxon>lamiids</taxon>
        <taxon>Lamiales</taxon>
        <taxon>Orobanchaceae</taxon>
        <taxon>Pedicularideae</taxon>
        <taxon>Castillejinae</taxon>
        <taxon>Castilleja</taxon>
    </lineage>
</organism>